<dbReference type="Pfam" id="PF13289">
    <property type="entry name" value="SIR2_2"/>
    <property type="match status" value="1"/>
</dbReference>
<accession>A0A159Z1I9</accession>
<dbReference type="RefSeq" id="WP_066812012.1">
    <property type="nucleotide sequence ID" value="NZ_CP012661.1"/>
</dbReference>
<dbReference type="STRING" id="1335048.AKL17_1572"/>
<dbReference type="EMBL" id="CP012661">
    <property type="protein sequence ID" value="AMY68825.1"/>
    <property type="molecule type" value="Genomic_DNA"/>
</dbReference>
<evidence type="ECO:0000313" key="1">
    <source>
        <dbReference type="EMBL" id="AMY68825.1"/>
    </source>
</evidence>
<dbReference type="KEGG" id="daa:AKL17_1572"/>
<organism evidence="1 2">
    <name type="scientific">Frigidibacter mobilis</name>
    <dbReference type="NCBI Taxonomy" id="1335048"/>
    <lineage>
        <taxon>Bacteria</taxon>
        <taxon>Pseudomonadati</taxon>
        <taxon>Pseudomonadota</taxon>
        <taxon>Alphaproteobacteria</taxon>
        <taxon>Rhodobacterales</taxon>
        <taxon>Paracoccaceae</taxon>
        <taxon>Frigidibacter</taxon>
    </lineage>
</organism>
<evidence type="ECO:0000313" key="2">
    <source>
        <dbReference type="Proteomes" id="UP000076128"/>
    </source>
</evidence>
<dbReference type="Proteomes" id="UP000076128">
    <property type="component" value="Chromosome"/>
</dbReference>
<dbReference type="OrthoDB" id="9802053at2"/>
<proteinExistence type="predicted"/>
<dbReference type="PATRIC" id="fig|1335048.3.peg.1635"/>
<reference evidence="1 2" key="1">
    <citation type="submission" date="2015-09" db="EMBL/GenBank/DDBJ databases">
        <title>Complete genome sequence of Defluviimonas alba cai42t isolated from an oilfield in Xinjiang.</title>
        <authorList>
            <person name="Geng S."/>
            <person name="Pan X."/>
            <person name="Wu X."/>
        </authorList>
    </citation>
    <scope>NUCLEOTIDE SEQUENCE [LARGE SCALE GENOMIC DNA]</scope>
    <source>
        <strain evidence="2">cai42</strain>
    </source>
</reference>
<sequence length="288" mass="31150">MNGTDLATLEVALAEVAAGTRIAYLGPEVSARSGGPAPATRAELCRRLEAEVRVPRRASGDLWAVAQYIESRKFRATLDAMVRRAFAPAPGAEGAEGTGPRANPLHDWLARLRPPMVVDTWYDDGLLTAFERAGAGWGLVQGVSRAGGWTEAYTRAYGAGGAEVAAPDPDWQTLLYKPQGLARPGSSFLISDSDYVEVLTEIDIQTPIPEEVRRRRTGRPFLFLGCRFDDQLLRIYARQITKRSGAGHVALLPGPLSRMEARFIAELGIRRLDLGLDAVTGRLTAPAG</sequence>
<keyword evidence="2" id="KW-1185">Reference proteome</keyword>
<name>A0A159Z1I9_9RHOB</name>
<protein>
    <submittedName>
        <fullName evidence="1">Uncharacterized protein</fullName>
    </submittedName>
</protein>
<gene>
    <name evidence="1" type="ORF">AKL17_1572</name>
</gene>
<dbReference type="AlphaFoldDB" id="A0A159Z1I9"/>